<dbReference type="AlphaFoldDB" id="A0AAU7J698"/>
<dbReference type="InterPro" id="IPR019226">
    <property type="entry name" value="DUF2158"/>
</dbReference>
<protein>
    <submittedName>
        <fullName evidence="1">DUF2158 domain-containing protein</fullName>
    </submittedName>
</protein>
<gene>
    <name evidence="1" type="ORF">F0320_09420</name>
</gene>
<evidence type="ECO:0000313" key="2">
    <source>
        <dbReference type="Proteomes" id="UP000323234"/>
    </source>
</evidence>
<name>A0AAU7J698_9ENTR</name>
<evidence type="ECO:0000313" key="1">
    <source>
        <dbReference type="EMBL" id="XBN41578.1"/>
    </source>
</evidence>
<organism evidence="1 2">
    <name type="scientific">Enterobacter dykesii</name>
    <dbReference type="NCBI Taxonomy" id="2797506"/>
    <lineage>
        <taxon>Bacteria</taxon>
        <taxon>Pseudomonadati</taxon>
        <taxon>Pseudomonadota</taxon>
        <taxon>Gammaproteobacteria</taxon>
        <taxon>Enterobacterales</taxon>
        <taxon>Enterobacteriaceae</taxon>
        <taxon>Enterobacter</taxon>
    </lineage>
</organism>
<dbReference type="RefSeq" id="WP_075262093.1">
    <property type="nucleotide sequence ID" value="NZ_CP126604.1"/>
</dbReference>
<reference evidence="1" key="1">
    <citation type="submission" date="2023-05" db="EMBL/GenBank/DDBJ databases">
        <title>Complete genome sequence data from fresh produce 2nd batch.</title>
        <authorList>
            <person name="Stein M."/>
            <person name="Cho G.-S."/>
            <person name="Brinks E."/>
            <person name="Franz C.M.A.P."/>
        </authorList>
    </citation>
    <scope>NUCLEOTIDE SEQUENCE [LARGE SCALE GENOMIC DNA]</scope>
    <source>
        <strain evidence="1">E1</strain>
    </source>
</reference>
<dbReference type="Pfam" id="PF09926">
    <property type="entry name" value="DUF2158"/>
    <property type="match status" value="1"/>
</dbReference>
<sequence length="70" mass="7800">MSNSSTERKALFKLGDSVYLKSGGPEMSVYEIHKFGGAFTGDYTCQWFAGKKLEKGRFTEESLTNTNPKP</sequence>
<keyword evidence="2" id="KW-1185">Reference proteome</keyword>
<proteinExistence type="predicted"/>
<dbReference type="KEGG" id="edy:F0320_09420"/>
<dbReference type="EMBL" id="CP126604">
    <property type="protein sequence ID" value="XBN41578.1"/>
    <property type="molecule type" value="Genomic_DNA"/>
</dbReference>
<accession>A0AAU7J698</accession>
<dbReference type="Proteomes" id="UP000323234">
    <property type="component" value="Chromosome"/>
</dbReference>